<reference evidence="1" key="1">
    <citation type="submission" date="2021-06" db="EMBL/GenBank/DDBJ databases">
        <authorList>
            <person name="Kallberg Y."/>
            <person name="Tangrot J."/>
            <person name="Rosling A."/>
        </authorList>
    </citation>
    <scope>NUCLEOTIDE SEQUENCE</scope>
    <source>
        <strain evidence="1">28 12/20/2015</strain>
    </source>
</reference>
<dbReference type="EMBL" id="CAJVPW010051860">
    <property type="protein sequence ID" value="CAG8767197.1"/>
    <property type="molecule type" value="Genomic_DNA"/>
</dbReference>
<proteinExistence type="predicted"/>
<sequence>VSETATPEEIKNAYRKLALKWHPDKWINKSSEEKEEAGKKMQEINKVYEVLGNEELRKRYDLGETEFTSDYEKVVKMEITIPKSKDRSEELKNFKEEMVKAIKEAEVMLRIREENEKKNENNSELEQARTVAFQEIEKSMNERGLKVKDLGQYSNYQERISSLGEVWEIRNFREEQPSYRFPNNPNFLSEHPRPRENPNYPPWSNPNPRFPQGLR</sequence>
<dbReference type="Proteomes" id="UP000789366">
    <property type="component" value="Unassembled WGS sequence"/>
</dbReference>
<gene>
    <name evidence="1" type="ORF">SPELUC_LOCUS15543</name>
</gene>
<accession>A0ACA9QX03</accession>
<organism evidence="1 2">
    <name type="scientific">Cetraspora pellucida</name>
    <dbReference type="NCBI Taxonomy" id="1433469"/>
    <lineage>
        <taxon>Eukaryota</taxon>
        <taxon>Fungi</taxon>
        <taxon>Fungi incertae sedis</taxon>
        <taxon>Mucoromycota</taxon>
        <taxon>Glomeromycotina</taxon>
        <taxon>Glomeromycetes</taxon>
        <taxon>Diversisporales</taxon>
        <taxon>Gigasporaceae</taxon>
        <taxon>Cetraspora</taxon>
    </lineage>
</organism>
<feature type="non-terminal residue" evidence="1">
    <location>
        <position position="215"/>
    </location>
</feature>
<evidence type="ECO:0000313" key="2">
    <source>
        <dbReference type="Proteomes" id="UP000789366"/>
    </source>
</evidence>
<comment type="caution">
    <text evidence="1">The sequence shown here is derived from an EMBL/GenBank/DDBJ whole genome shotgun (WGS) entry which is preliminary data.</text>
</comment>
<name>A0ACA9QX03_9GLOM</name>
<feature type="non-terminal residue" evidence="1">
    <location>
        <position position="1"/>
    </location>
</feature>
<evidence type="ECO:0000313" key="1">
    <source>
        <dbReference type="EMBL" id="CAG8767197.1"/>
    </source>
</evidence>
<keyword evidence="2" id="KW-1185">Reference proteome</keyword>
<protein>
    <submittedName>
        <fullName evidence="1">14496_t:CDS:1</fullName>
    </submittedName>
</protein>